<comment type="caution">
    <text evidence="2">The sequence shown here is derived from an EMBL/GenBank/DDBJ whole genome shotgun (WGS) entry which is preliminary data.</text>
</comment>
<gene>
    <name evidence="2" type="ORF">FHX40_2483</name>
</gene>
<keyword evidence="3" id="KW-1185">Reference proteome</keyword>
<evidence type="ECO:0000256" key="1">
    <source>
        <dbReference type="SAM" id="MobiDB-lite"/>
    </source>
</evidence>
<proteinExistence type="predicted"/>
<feature type="region of interest" description="Disordered" evidence="1">
    <location>
        <begin position="1"/>
        <end position="22"/>
    </location>
</feature>
<dbReference type="EMBL" id="VFPQ01000001">
    <property type="protein sequence ID" value="TQM75765.1"/>
    <property type="molecule type" value="Genomic_DNA"/>
</dbReference>
<feature type="compositionally biased region" description="Basic and acidic residues" evidence="1">
    <location>
        <begin position="10"/>
        <end position="21"/>
    </location>
</feature>
<evidence type="ECO:0000313" key="2">
    <source>
        <dbReference type="EMBL" id="TQM75765.1"/>
    </source>
</evidence>
<evidence type="ECO:0000313" key="3">
    <source>
        <dbReference type="Proteomes" id="UP000319213"/>
    </source>
</evidence>
<protein>
    <submittedName>
        <fullName evidence="2">Uncharacterized protein</fullName>
    </submittedName>
</protein>
<name>A0A543IYV9_9ACTN</name>
<sequence length="166" mass="18025">MVAPGINRRLSAEPEKGEKGMSVRKRAAGLLTGLVTVAALAVPLAPGAAQASTPWLDDPGTCTNHQTARSAVISGRTVEVRYGNCNGKQYGWGRIRGFVSWLPDRIRFEVDINGDRIPDGHSVRLARHRNYTAAYPTASGSRRAFRACFVTSDSQPCTPNNSTAWW</sequence>
<organism evidence="2 3">
    <name type="scientific">Thermopolyspora flexuosa</name>
    <dbReference type="NCBI Taxonomy" id="103836"/>
    <lineage>
        <taxon>Bacteria</taxon>
        <taxon>Bacillati</taxon>
        <taxon>Actinomycetota</taxon>
        <taxon>Actinomycetes</taxon>
        <taxon>Streptosporangiales</taxon>
        <taxon>Streptosporangiaceae</taxon>
        <taxon>Thermopolyspora</taxon>
    </lineage>
</organism>
<accession>A0A543IYV9</accession>
<dbReference type="Proteomes" id="UP000319213">
    <property type="component" value="Unassembled WGS sequence"/>
</dbReference>
<reference evidence="2 3" key="1">
    <citation type="submission" date="2019-06" db="EMBL/GenBank/DDBJ databases">
        <title>Sequencing the genomes of 1000 actinobacteria strains.</title>
        <authorList>
            <person name="Klenk H.-P."/>
        </authorList>
    </citation>
    <scope>NUCLEOTIDE SEQUENCE [LARGE SCALE GENOMIC DNA]</scope>
    <source>
        <strain evidence="2 3">DSM 43186</strain>
    </source>
</reference>
<dbReference type="AlphaFoldDB" id="A0A543IYV9"/>